<keyword evidence="2" id="KW-1185">Reference proteome</keyword>
<reference evidence="1 2" key="1">
    <citation type="submission" date="2023-09" db="EMBL/GenBank/DDBJ databases">
        <title>Nesidiocoris tenuis whole genome shotgun sequence.</title>
        <authorList>
            <person name="Shibata T."/>
            <person name="Shimoda M."/>
            <person name="Kobayashi T."/>
            <person name="Uehara T."/>
        </authorList>
    </citation>
    <scope>NUCLEOTIDE SEQUENCE [LARGE SCALE GENOMIC DNA]</scope>
    <source>
        <strain evidence="1 2">Japan</strain>
    </source>
</reference>
<gene>
    <name evidence="1" type="ORF">NTJ_00449</name>
</gene>
<sequence>MMFLMSAVKLRYDLSDVEVQRRRPAGAQRGPLCLCRARIPPFRHRKFDDGAAGIGNSASGISNIEIGIDLNFIFFLDPIEISGNCTWCPCTFLLLALTGLALANGSACTASQPNTGLRVPPPPRHRQRDVIAQGLGAAGAPYRFLSPDPRLRLRSVSHRLPF</sequence>
<proteinExistence type="predicted"/>
<evidence type="ECO:0000313" key="2">
    <source>
        <dbReference type="Proteomes" id="UP001307889"/>
    </source>
</evidence>
<name>A0ABN7A922_9HEMI</name>
<accession>A0ABN7A922</accession>
<protein>
    <submittedName>
        <fullName evidence="1">Uncharacterized protein</fullName>
    </submittedName>
</protein>
<dbReference type="Proteomes" id="UP001307889">
    <property type="component" value="Chromosome 1"/>
</dbReference>
<organism evidence="1 2">
    <name type="scientific">Nesidiocoris tenuis</name>
    <dbReference type="NCBI Taxonomy" id="355587"/>
    <lineage>
        <taxon>Eukaryota</taxon>
        <taxon>Metazoa</taxon>
        <taxon>Ecdysozoa</taxon>
        <taxon>Arthropoda</taxon>
        <taxon>Hexapoda</taxon>
        <taxon>Insecta</taxon>
        <taxon>Pterygota</taxon>
        <taxon>Neoptera</taxon>
        <taxon>Paraneoptera</taxon>
        <taxon>Hemiptera</taxon>
        <taxon>Heteroptera</taxon>
        <taxon>Panheteroptera</taxon>
        <taxon>Cimicomorpha</taxon>
        <taxon>Miridae</taxon>
        <taxon>Dicyphina</taxon>
        <taxon>Nesidiocoris</taxon>
    </lineage>
</organism>
<dbReference type="EMBL" id="AP028909">
    <property type="protein sequence ID" value="BES87644.1"/>
    <property type="molecule type" value="Genomic_DNA"/>
</dbReference>
<evidence type="ECO:0000313" key="1">
    <source>
        <dbReference type="EMBL" id="BES87644.1"/>
    </source>
</evidence>